<reference evidence="1" key="2">
    <citation type="journal article" date="2015" name="Data Brief">
        <title>Shoot transcriptome of the giant reed, Arundo donax.</title>
        <authorList>
            <person name="Barrero R.A."/>
            <person name="Guerrero F.D."/>
            <person name="Moolhuijzen P."/>
            <person name="Goolsby J.A."/>
            <person name="Tidwell J."/>
            <person name="Bellgard S.E."/>
            <person name="Bellgard M.I."/>
        </authorList>
    </citation>
    <scope>NUCLEOTIDE SEQUENCE</scope>
    <source>
        <tissue evidence="1">Shoot tissue taken approximately 20 cm above the soil surface</tissue>
    </source>
</reference>
<name>A0A0A9AM28_ARUDO</name>
<accession>A0A0A9AM28</accession>
<protein>
    <submittedName>
        <fullName evidence="1">Uncharacterized protein</fullName>
    </submittedName>
</protein>
<sequence length="44" mass="4836">MVAFGGKNTIDMRKAAIGLRFVERPSCRCSSSVFGRSRPVESKC</sequence>
<proteinExistence type="predicted"/>
<evidence type="ECO:0000313" key="1">
    <source>
        <dbReference type="EMBL" id="JAD52774.1"/>
    </source>
</evidence>
<dbReference type="AlphaFoldDB" id="A0A0A9AM28"/>
<organism evidence="1">
    <name type="scientific">Arundo donax</name>
    <name type="common">Giant reed</name>
    <name type="synonym">Donax arundinaceus</name>
    <dbReference type="NCBI Taxonomy" id="35708"/>
    <lineage>
        <taxon>Eukaryota</taxon>
        <taxon>Viridiplantae</taxon>
        <taxon>Streptophyta</taxon>
        <taxon>Embryophyta</taxon>
        <taxon>Tracheophyta</taxon>
        <taxon>Spermatophyta</taxon>
        <taxon>Magnoliopsida</taxon>
        <taxon>Liliopsida</taxon>
        <taxon>Poales</taxon>
        <taxon>Poaceae</taxon>
        <taxon>PACMAD clade</taxon>
        <taxon>Arundinoideae</taxon>
        <taxon>Arundineae</taxon>
        <taxon>Arundo</taxon>
    </lineage>
</organism>
<dbReference type="EMBL" id="GBRH01245121">
    <property type="protein sequence ID" value="JAD52774.1"/>
    <property type="molecule type" value="Transcribed_RNA"/>
</dbReference>
<reference evidence="1" key="1">
    <citation type="submission" date="2014-09" db="EMBL/GenBank/DDBJ databases">
        <authorList>
            <person name="Magalhaes I.L.F."/>
            <person name="Oliveira U."/>
            <person name="Santos F.R."/>
            <person name="Vidigal T.H.D.A."/>
            <person name="Brescovit A.D."/>
            <person name="Santos A.J."/>
        </authorList>
    </citation>
    <scope>NUCLEOTIDE SEQUENCE</scope>
    <source>
        <tissue evidence="1">Shoot tissue taken approximately 20 cm above the soil surface</tissue>
    </source>
</reference>